<dbReference type="Gene3D" id="3.30.160.20">
    <property type="match status" value="1"/>
</dbReference>
<keyword evidence="5" id="KW-1185">Reference proteome</keyword>
<keyword evidence="1" id="KW-0694">RNA-binding</keyword>
<evidence type="ECO:0000259" key="3">
    <source>
        <dbReference type="PROSITE" id="PS50137"/>
    </source>
</evidence>
<reference evidence="4" key="1">
    <citation type="submission" date="2021-09" db="EMBL/GenBank/DDBJ databases">
        <authorList>
            <consortium name="AG Swart"/>
            <person name="Singh M."/>
            <person name="Singh A."/>
            <person name="Seah K."/>
            <person name="Emmerich C."/>
        </authorList>
    </citation>
    <scope>NUCLEOTIDE SEQUENCE</scope>
    <source>
        <strain evidence="4">ATCC30299</strain>
    </source>
</reference>
<evidence type="ECO:0000256" key="2">
    <source>
        <dbReference type="SAM" id="MobiDB-lite"/>
    </source>
</evidence>
<name>A0AAU9JNV2_9CILI</name>
<dbReference type="Proteomes" id="UP001162131">
    <property type="component" value="Unassembled WGS sequence"/>
</dbReference>
<dbReference type="EMBL" id="CAJZBQ010000043">
    <property type="protein sequence ID" value="CAG9327261.1"/>
    <property type="molecule type" value="Genomic_DNA"/>
</dbReference>
<comment type="caution">
    <text evidence="4">The sequence shown here is derived from an EMBL/GenBank/DDBJ whole genome shotgun (WGS) entry which is preliminary data.</text>
</comment>
<evidence type="ECO:0000313" key="4">
    <source>
        <dbReference type="EMBL" id="CAG9327261.1"/>
    </source>
</evidence>
<dbReference type="GO" id="GO:0003723">
    <property type="term" value="F:RNA binding"/>
    <property type="evidence" value="ECO:0007669"/>
    <property type="project" value="UniProtKB-UniRule"/>
</dbReference>
<dbReference type="AlphaFoldDB" id="A0AAU9JNV2"/>
<dbReference type="SUPFAM" id="SSF54768">
    <property type="entry name" value="dsRNA-binding domain-like"/>
    <property type="match status" value="1"/>
</dbReference>
<gene>
    <name evidence="4" type="ORF">BSTOLATCC_MIC43301</name>
</gene>
<proteinExistence type="predicted"/>
<evidence type="ECO:0000256" key="1">
    <source>
        <dbReference type="PROSITE-ProRule" id="PRU00266"/>
    </source>
</evidence>
<dbReference type="Pfam" id="PF00035">
    <property type="entry name" value="dsrm"/>
    <property type="match status" value="1"/>
</dbReference>
<evidence type="ECO:0000313" key="5">
    <source>
        <dbReference type="Proteomes" id="UP001162131"/>
    </source>
</evidence>
<sequence length="425" mass="49340">MDPIAKNPISILNELAINNKIKFQFEIKPKGSEFECVIYQNNRAISKGTGRKKQDAKLKAAESALDIIANLPLNSRDFKEKFNSNGQNSKENLKQIPANEMKKEKAQPPEEEKVIESPAQVTNEEENEKRANRIISSFSENYNEYMENKIKLLELSYDDMIDMQIVSEEIKEIEEELKCEGINLLHPAGSFVMSMIRRNHIEIDLIAEVTSKIGALNYNFIKGIWMKLLILRQRTLEARQEFNENPYKSFHPTKTVNISLQPELIENIENTYMSKDLPYILLSKEREGNSSIYVRIFFYDETNISSALAHYRLYEKKPLSSVKSKCCKLLRHWRDRLRLKGMPIELLDLLVEEFINENTTGLAFRIIMERIAGGIFFPESSFSCNDQNYGKLLEEWSLRSRIEVAKEASRTLIHLIQNKIDMILD</sequence>
<accession>A0AAU9JNV2</accession>
<feature type="region of interest" description="Disordered" evidence="2">
    <location>
        <begin position="79"/>
        <end position="128"/>
    </location>
</feature>
<feature type="compositionally biased region" description="Basic and acidic residues" evidence="2">
    <location>
        <begin position="100"/>
        <end position="115"/>
    </location>
</feature>
<protein>
    <recommendedName>
        <fullName evidence="3">DRBM domain-containing protein</fullName>
    </recommendedName>
</protein>
<dbReference type="InterPro" id="IPR014720">
    <property type="entry name" value="dsRBD_dom"/>
</dbReference>
<feature type="domain" description="DRBM" evidence="3">
    <location>
        <begin position="7"/>
        <end position="70"/>
    </location>
</feature>
<dbReference type="PROSITE" id="PS50137">
    <property type="entry name" value="DS_RBD"/>
    <property type="match status" value="1"/>
</dbReference>
<dbReference type="SMART" id="SM00358">
    <property type="entry name" value="DSRM"/>
    <property type="match status" value="1"/>
</dbReference>
<organism evidence="4 5">
    <name type="scientific">Blepharisma stoltei</name>
    <dbReference type="NCBI Taxonomy" id="1481888"/>
    <lineage>
        <taxon>Eukaryota</taxon>
        <taxon>Sar</taxon>
        <taxon>Alveolata</taxon>
        <taxon>Ciliophora</taxon>
        <taxon>Postciliodesmatophora</taxon>
        <taxon>Heterotrichea</taxon>
        <taxon>Heterotrichida</taxon>
        <taxon>Blepharismidae</taxon>
        <taxon>Blepharisma</taxon>
    </lineage>
</organism>